<reference evidence="8" key="1">
    <citation type="submission" date="2024-04" db="EMBL/GenBank/DDBJ databases">
        <authorList>
            <person name="Shaw F."/>
            <person name="Minotto A."/>
        </authorList>
    </citation>
    <scope>NUCLEOTIDE SEQUENCE [LARGE SCALE GENOMIC DNA]</scope>
</reference>
<evidence type="ECO:0000256" key="1">
    <source>
        <dbReference type="ARBA" id="ARBA00004443"/>
    </source>
</evidence>
<sequence length="177" mass="20796">MNTIRVQSALLRRPNILRQFHASCCRLDIVGPPDPISHLRPIVYDDAPLPPPSDVRHPYSLREFTGDTREYHWKMQRQQLDAYNHSFWTDSNSRFEAAKQAYLDSLPESCTPEDQETALSDFYCKWVNQEASRQHKYSKEWRKLNWSNIFLGARVKYQMIWSRITGSSSSSSNVRKD</sequence>
<evidence type="ECO:0000313" key="7">
    <source>
        <dbReference type="EMBL" id="CAL1704551.1"/>
    </source>
</evidence>
<dbReference type="PANTHER" id="PTHR31107">
    <property type="entry name" value="APOPTOGENIC PROTEIN 1, MITOCHONDRIAL"/>
    <property type="match status" value="1"/>
</dbReference>
<keyword evidence="8" id="KW-1185">Reference proteome</keyword>
<evidence type="ECO:0000256" key="6">
    <source>
        <dbReference type="ARBA" id="ARBA00023136"/>
    </source>
</evidence>
<gene>
    <name evidence="7" type="ORF">GFSPODELE1_LOCUS5049</name>
</gene>
<accession>A0ABP1D9M3</accession>
<keyword evidence="6" id="KW-0472">Membrane</keyword>
<comment type="similarity">
    <text evidence="2">Belongs to the COA8 family.</text>
</comment>
<evidence type="ECO:0000256" key="3">
    <source>
        <dbReference type="ARBA" id="ARBA00022792"/>
    </source>
</evidence>
<proteinExistence type="inferred from homology"/>
<keyword evidence="3" id="KW-0999">Mitochondrion inner membrane</keyword>
<evidence type="ECO:0000313" key="8">
    <source>
        <dbReference type="Proteomes" id="UP001497453"/>
    </source>
</evidence>
<evidence type="ECO:0000256" key="5">
    <source>
        <dbReference type="ARBA" id="ARBA00023128"/>
    </source>
</evidence>
<dbReference type="InterPro" id="IPR018796">
    <property type="entry name" value="COA8"/>
</dbReference>
<dbReference type="Pfam" id="PF10231">
    <property type="entry name" value="COA8"/>
    <property type="match status" value="1"/>
</dbReference>
<evidence type="ECO:0008006" key="9">
    <source>
        <dbReference type="Google" id="ProtNLM"/>
    </source>
</evidence>
<protein>
    <recommendedName>
        <fullName evidence="9">Apoptogenic protein 1, mitochondrial</fullName>
    </recommendedName>
</protein>
<evidence type="ECO:0000256" key="4">
    <source>
        <dbReference type="ARBA" id="ARBA00022946"/>
    </source>
</evidence>
<comment type="subcellular location">
    <subcellularLocation>
        <location evidence="1">Mitochondrion inner membrane</location>
        <topology evidence="1">Peripheral membrane protein</topology>
        <orientation evidence="1">Matrix side</orientation>
    </subcellularLocation>
</comment>
<dbReference type="EMBL" id="OZ037946">
    <property type="protein sequence ID" value="CAL1704551.1"/>
    <property type="molecule type" value="Genomic_DNA"/>
</dbReference>
<name>A0ABP1D9M3_9APHY</name>
<organism evidence="7 8">
    <name type="scientific">Somion occarium</name>
    <dbReference type="NCBI Taxonomy" id="3059160"/>
    <lineage>
        <taxon>Eukaryota</taxon>
        <taxon>Fungi</taxon>
        <taxon>Dikarya</taxon>
        <taxon>Basidiomycota</taxon>
        <taxon>Agaricomycotina</taxon>
        <taxon>Agaricomycetes</taxon>
        <taxon>Polyporales</taxon>
        <taxon>Cerrenaceae</taxon>
        <taxon>Somion</taxon>
    </lineage>
</organism>
<dbReference type="PANTHER" id="PTHR31107:SF2">
    <property type="entry name" value="CYTOCHROME C OXIDASE ASSEMBLY FACTOR 8"/>
    <property type="match status" value="1"/>
</dbReference>
<keyword evidence="4" id="KW-0809">Transit peptide</keyword>
<keyword evidence="5" id="KW-0496">Mitochondrion</keyword>
<dbReference type="Proteomes" id="UP001497453">
    <property type="component" value="Chromosome 3"/>
</dbReference>
<evidence type="ECO:0000256" key="2">
    <source>
        <dbReference type="ARBA" id="ARBA00005453"/>
    </source>
</evidence>